<dbReference type="InterPro" id="IPR048284">
    <property type="entry name" value="EryCIII-like_N"/>
</dbReference>
<organism evidence="7 8">
    <name type="scientific">Kribbella sindirgiensis</name>
    <dbReference type="NCBI Taxonomy" id="1124744"/>
    <lineage>
        <taxon>Bacteria</taxon>
        <taxon>Bacillati</taxon>
        <taxon>Actinomycetota</taxon>
        <taxon>Actinomycetes</taxon>
        <taxon>Propionibacteriales</taxon>
        <taxon>Kribbellaceae</taxon>
        <taxon>Kribbella</taxon>
    </lineage>
</organism>
<keyword evidence="3 7" id="KW-0808">Transferase</keyword>
<dbReference type="CDD" id="cd03784">
    <property type="entry name" value="GT1_Gtf-like"/>
    <property type="match status" value="1"/>
</dbReference>
<keyword evidence="8" id="KW-1185">Reference proteome</keyword>
<dbReference type="RefSeq" id="WP_131287815.1">
    <property type="nucleotide sequence ID" value="NZ_SJKA01000004.1"/>
</dbReference>
<comment type="similarity">
    <text evidence="1">Belongs to the glycosyltransferase 28 family.</text>
</comment>
<feature type="region of interest" description="Disordered" evidence="4">
    <location>
        <begin position="364"/>
        <end position="395"/>
    </location>
</feature>
<protein>
    <submittedName>
        <fullName evidence="7">Glycosyltransferase</fullName>
    </submittedName>
</protein>
<dbReference type="OrthoDB" id="6620093at2"/>
<evidence type="ECO:0000313" key="7">
    <source>
        <dbReference type="EMBL" id="TCC34932.1"/>
    </source>
</evidence>
<dbReference type="Gene3D" id="3.40.50.2000">
    <property type="entry name" value="Glycogen Phosphorylase B"/>
    <property type="match status" value="2"/>
</dbReference>
<reference evidence="7 8" key="1">
    <citation type="submission" date="2019-02" db="EMBL/GenBank/DDBJ databases">
        <title>Kribbella capetownensis sp. nov. and Kribbella speibonae sp. nov., isolated from soil.</title>
        <authorList>
            <person name="Curtis S.M."/>
            <person name="Norton I."/>
            <person name="Everest G.J."/>
            <person name="Meyers P.R."/>
        </authorList>
    </citation>
    <scope>NUCLEOTIDE SEQUENCE [LARGE SCALE GENOMIC DNA]</scope>
    <source>
        <strain evidence="7 8">DSM 27082</strain>
    </source>
</reference>
<feature type="compositionally biased region" description="Polar residues" evidence="4">
    <location>
        <begin position="364"/>
        <end position="378"/>
    </location>
</feature>
<dbReference type="AlphaFoldDB" id="A0A4V2M481"/>
<dbReference type="SUPFAM" id="SSF53756">
    <property type="entry name" value="UDP-Glycosyltransferase/glycogen phosphorylase"/>
    <property type="match status" value="1"/>
</dbReference>
<feature type="domain" description="Erythromycin biosynthesis protein CIII-like N-terminal" evidence="6">
    <location>
        <begin position="74"/>
        <end position="163"/>
    </location>
</feature>
<feature type="domain" description="Erythromycin biosynthesis protein CIII-like C-terminal" evidence="5">
    <location>
        <begin position="220"/>
        <end position="359"/>
    </location>
</feature>
<gene>
    <name evidence="7" type="ORF">E0H50_13660</name>
</gene>
<dbReference type="GO" id="GO:0008194">
    <property type="term" value="F:UDP-glycosyltransferase activity"/>
    <property type="evidence" value="ECO:0007669"/>
    <property type="project" value="InterPro"/>
</dbReference>
<proteinExistence type="inferred from homology"/>
<evidence type="ECO:0000259" key="6">
    <source>
        <dbReference type="Pfam" id="PF21036"/>
    </source>
</evidence>
<dbReference type="GO" id="GO:0017000">
    <property type="term" value="P:antibiotic biosynthetic process"/>
    <property type="evidence" value="ECO:0007669"/>
    <property type="project" value="UniProtKB-ARBA"/>
</dbReference>
<dbReference type="Proteomes" id="UP000292695">
    <property type="component" value="Unassembled WGS sequence"/>
</dbReference>
<evidence type="ECO:0000256" key="4">
    <source>
        <dbReference type="SAM" id="MobiDB-lite"/>
    </source>
</evidence>
<dbReference type="FunFam" id="3.40.50.2000:FF:000072">
    <property type="entry name" value="Glycosyl transferase"/>
    <property type="match status" value="1"/>
</dbReference>
<accession>A0A4V2M481</accession>
<comment type="caution">
    <text evidence="7">The sequence shown here is derived from an EMBL/GenBank/DDBJ whole genome shotgun (WGS) entry which is preliminary data.</text>
</comment>
<evidence type="ECO:0000313" key="8">
    <source>
        <dbReference type="Proteomes" id="UP000292695"/>
    </source>
</evidence>
<dbReference type="InterPro" id="IPR002213">
    <property type="entry name" value="UDP_glucos_trans"/>
</dbReference>
<evidence type="ECO:0000256" key="2">
    <source>
        <dbReference type="ARBA" id="ARBA00022676"/>
    </source>
</evidence>
<keyword evidence="2" id="KW-0328">Glycosyltransferase</keyword>
<dbReference type="Pfam" id="PF21036">
    <property type="entry name" value="EryCIII-like_N"/>
    <property type="match status" value="1"/>
</dbReference>
<name>A0A4V2M481_9ACTN</name>
<dbReference type="GO" id="GO:0016758">
    <property type="term" value="F:hexosyltransferase activity"/>
    <property type="evidence" value="ECO:0007669"/>
    <property type="project" value="UniProtKB-ARBA"/>
</dbReference>
<evidence type="ECO:0000259" key="5">
    <source>
        <dbReference type="Pfam" id="PF06722"/>
    </source>
</evidence>
<dbReference type="PANTHER" id="PTHR48050">
    <property type="entry name" value="STEROL 3-BETA-GLUCOSYLTRANSFERASE"/>
    <property type="match status" value="1"/>
</dbReference>
<evidence type="ECO:0000256" key="1">
    <source>
        <dbReference type="ARBA" id="ARBA00006962"/>
    </source>
</evidence>
<dbReference type="Pfam" id="PF06722">
    <property type="entry name" value="EryCIII-like_C"/>
    <property type="match status" value="1"/>
</dbReference>
<dbReference type="EMBL" id="SJKA01000004">
    <property type="protein sequence ID" value="TCC34932.1"/>
    <property type="molecule type" value="Genomic_DNA"/>
</dbReference>
<evidence type="ECO:0000256" key="3">
    <source>
        <dbReference type="ARBA" id="ARBA00022679"/>
    </source>
</evidence>
<sequence length="395" mass="41513">MRILFTASPFYGHVNTILPLALAAKRASHEVRFASGADFAAHVSNRGLTFWKVGPTADEAGTPSSPAFFRHTGQQRADNLTSLTARWRPDLVISEELEFGGVVAAARDKTPLLVHGLGITAAGDGKVLASEVDRLGTTLSLPHLLDLYRSATHLSVAPPSLRPAELRDRKLLSVRPALGEPAPGERLPAVLADLPYEENVHLTLGTVFHQRRPGLLAAAIAALRDLDANVIATVGPGVDPASLGPQPPNVVVERYLPHALLLPRCRLVVSQGGAGIVLGALAHGLPQLVMPQGADQFDNGAAVQRAGVGLAINSTGKISIAITEAAERLLHEPRYADAARVVGDEIHAMPTPNDVIRSLTGSFRSPATSAHQSASAGGSMSPIAFDPQSGLDREV</sequence>
<dbReference type="PANTHER" id="PTHR48050:SF13">
    <property type="entry name" value="STEROL 3-BETA-GLUCOSYLTRANSFERASE UGT80A2"/>
    <property type="match status" value="1"/>
</dbReference>
<dbReference type="InterPro" id="IPR050426">
    <property type="entry name" value="Glycosyltransferase_28"/>
</dbReference>
<dbReference type="InterPro" id="IPR010610">
    <property type="entry name" value="EryCIII-like_C"/>
</dbReference>